<proteinExistence type="predicted"/>
<keyword evidence="3" id="KW-0548">Nucleotidyltransferase</keyword>
<dbReference type="GeneID" id="26010488"/>
<evidence type="ECO:0000256" key="1">
    <source>
        <dbReference type="ARBA" id="ARBA00022723"/>
    </source>
</evidence>
<organism evidence="3 4">
    <name type="scientific">Halanaeroarchaeum sulfurireducens</name>
    <dbReference type="NCBI Taxonomy" id="1604004"/>
    <lineage>
        <taxon>Archaea</taxon>
        <taxon>Methanobacteriati</taxon>
        <taxon>Methanobacteriota</taxon>
        <taxon>Stenosarchaea group</taxon>
        <taxon>Halobacteria</taxon>
        <taxon>Halobacteriales</taxon>
        <taxon>Halobacteriaceae</taxon>
        <taxon>Halanaeroarchaeum</taxon>
    </lineage>
</organism>
<dbReference type="GO" id="GO:0008928">
    <property type="term" value="F:mannose-1-phosphate guanylyltransferase (GDP) activity"/>
    <property type="evidence" value="ECO:0007669"/>
    <property type="project" value="UniProtKB-EC"/>
</dbReference>
<sequence>MTRISTTELFERFDEETDRQHFEVLDEESMTVEVARYAAGTAEPKNPHTGDEIYYIISGSGMVRAGDETYSVEAGDVVYVESGLEHDIFNIEEDITALLVLAGENPAEYTMREESEE</sequence>
<dbReference type="PANTHER" id="PTHR35848:SF6">
    <property type="entry name" value="CUPIN TYPE-2 DOMAIN-CONTAINING PROTEIN"/>
    <property type="match status" value="1"/>
</dbReference>
<dbReference type="Gene3D" id="2.60.120.10">
    <property type="entry name" value="Jelly Rolls"/>
    <property type="match status" value="1"/>
</dbReference>
<evidence type="ECO:0000313" key="4">
    <source>
        <dbReference type="Proteomes" id="UP000060390"/>
    </source>
</evidence>
<keyword evidence="1" id="KW-0479">Metal-binding</keyword>
<name>A0A0N9N4H9_9EURY</name>
<dbReference type="AlphaFoldDB" id="A0A0N9N4H9"/>
<evidence type="ECO:0000259" key="2">
    <source>
        <dbReference type="Pfam" id="PF07883"/>
    </source>
</evidence>
<reference evidence="3 4" key="2">
    <citation type="journal article" date="2016" name="Stand. Genomic Sci.">
        <title>Complete genome sequence of 'Halanaeroarchaeum sulfurireducens' M27-SA2, a sulfur-reducing and acetate-oxidizing haloarchaeon from the deep-sea hypersaline anoxic lake Medee.</title>
        <authorList>
            <person name="Messina E."/>
            <person name="Sorokin D.Y."/>
            <person name="Kublanov I.V."/>
            <person name="Toshchakov S."/>
            <person name="Lopatina A."/>
            <person name="Arcadi E."/>
            <person name="Smedile F."/>
            <person name="La Spada G."/>
            <person name="La Cono V."/>
            <person name="Yakimov M.M."/>
        </authorList>
    </citation>
    <scope>NUCLEOTIDE SEQUENCE [LARGE SCALE GENOMIC DNA]</scope>
    <source>
        <strain evidence="3 4">M27-SA2</strain>
    </source>
</reference>
<feature type="domain" description="Cupin type-2" evidence="2">
    <location>
        <begin position="35"/>
        <end position="100"/>
    </location>
</feature>
<evidence type="ECO:0000313" key="3">
    <source>
        <dbReference type="EMBL" id="ALG82036.1"/>
    </source>
</evidence>
<dbReference type="InterPro" id="IPR014710">
    <property type="entry name" value="RmlC-like_jellyroll"/>
</dbReference>
<dbReference type="InterPro" id="IPR011051">
    <property type="entry name" value="RmlC_Cupin_sf"/>
</dbReference>
<protein>
    <submittedName>
        <fullName evidence="3">Mannose-1-phosphate guanylyltransferase (GDP)</fullName>
        <ecNumber evidence="3">2.7.7.22</ecNumber>
    </submittedName>
</protein>
<gene>
    <name evidence="3" type="ORF">HLASA_1141</name>
</gene>
<reference evidence="4" key="1">
    <citation type="submission" date="2015-05" db="EMBL/GenBank/DDBJ databases">
        <title>Complete genome sequence of Halanaeroarchaeum sulfurireducens type strain M27-SA2, a sulfate-reducer haloarchaeon from marine anoxic lake Medee.</title>
        <authorList>
            <person name="Messina E."/>
            <person name="Kublanov I.V."/>
            <person name="Toshchakov S."/>
            <person name="Arcadi E."/>
            <person name="La Spada G."/>
            <person name="La Cono V."/>
            <person name="Yakimov M.M."/>
        </authorList>
    </citation>
    <scope>NUCLEOTIDE SEQUENCE [LARGE SCALE GENOMIC DNA]</scope>
    <source>
        <strain evidence="4">M27-SA2</strain>
    </source>
</reference>
<dbReference type="PANTHER" id="PTHR35848">
    <property type="entry name" value="OXALATE-BINDING PROTEIN"/>
    <property type="match status" value="1"/>
</dbReference>
<dbReference type="EC" id="2.7.7.22" evidence="3"/>
<dbReference type="SUPFAM" id="SSF51182">
    <property type="entry name" value="RmlC-like cupins"/>
    <property type="match status" value="1"/>
</dbReference>
<dbReference type="KEGG" id="hsf:HLASA_1141"/>
<dbReference type="RefSeq" id="WP_054519670.1">
    <property type="nucleotide sequence ID" value="NZ_CP011564.1"/>
</dbReference>
<dbReference type="Proteomes" id="UP000060390">
    <property type="component" value="Chromosome"/>
</dbReference>
<dbReference type="InterPro" id="IPR051610">
    <property type="entry name" value="GPI/OXD"/>
</dbReference>
<dbReference type="EMBL" id="CP011564">
    <property type="protein sequence ID" value="ALG82036.1"/>
    <property type="molecule type" value="Genomic_DNA"/>
</dbReference>
<dbReference type="Pfam" id="PF07883">
    <property type="entry name" value="Cupin_2"/>
    <property type="match status" value="1"/>
</dbReference>
<dbReference type="GO" id="GO:0046872">
    <property type="term" value="F:metal ion binding"/>
    <property type="evidence" value="ECO:0007669"/>
    <property type="project" value="UniProtKB-KW"/>
</dbReference>
<keyword evidence="3" id="KW-0808">Transferase</keyword>
<dbReference type="InterPro" id="IPR013096">
    <property type="entry name" value="Cupin_2"/>
</dbReference>
<accession>A0A0N9N4H9</accession>